<sequence>MAERLLARQPLQASLLDRLRDEQPEQRRDVNQGGHTIEQTKQHVLRDLAWLLNTVNLEAGVSLQRYPQVQRSSVNYGVAALAGKRLSDIEWHTLERAVQSAILRFEPRILPHSLQVRCLTEAGDLQQHNVIALLIKAQLWAQPYPRELLVRTEIDLETSQIVLQELHQAPEVDVVIDS</sequence>
<dbReference type="RefSeq" id="WP_266123127.1">
    <property type="nucleotide sequence ID" value="NZ_JAJHNU010000003.1"/>
</dbReference>
<evidence type="ECO:0000259" key="1">
    <source>
        <dbReference type="Pfam" id="PF04965"/>
    </source>
</evidence>
<protein>
    <submittedName>
        <fullName evidence="2">Type VI secretion system baseplate subunit TssE</fullName>
    </submittedName>
</protein>
<evidence type="ECO:0000313" key="3">
    <source>
        <dbReference type="Proteomes" id="UP001168613"/>
    </source>
</evidence>
<name>A0ABT8EL70_9BURK</name>
<gene>
    <name evidence="2" type="primary">tssE</name>
    <name evidence="2" type="ORF">LMS43_11245</name>
</gene>
<comment type="caution">
    <text evidence="2">The sequence shown here is derived from an EMBL/GenBank/DDBJ whole genome shotgun (WGS) entry which is preliminary data.</text>
</comment>
<dbReference type="Pfam" id="PF04965">
    <property type="entry name" value="GPW_gp25"/>
    <property type="match status" value="1"/>
</dbReference>
<dbReference type="SUPFAM" id="SSF160719">
    <property type="entry name" value="gpW/gp25-like"/>
    <property type="match status" value="1"/>
</dbReference>
<dbReference type="InterPro" id="IPR053176">
    <property type="entry name" value="T6SS_TssE1-like"/>
</dbReference>
<organism evidence="2 3">
    <name type="scientific">Alcaligenes endophyticus</name>
    <dbReference type="NCBI Taxonomy" id="1929088"/>
    <lineage>
        <taxon>Bacteria</taxon>
        <taxon>Pseudomonadati</taxon>
        <taxon>Pseudomonadota</taxon>
        <taxon>Betaproteobacteria</taxon>
        <taxon>Burkholderiales</taxon>
        <taxon>Alcaligenaceae</taxon>
        <taxon>Alcaligenes</taxon>
    </lineage>
</organism>
<reference evidence="2" key="1">
    <citation type="submission" date="2021-11" db="EMBL/GenBank/DDBJ databases">
        <title>Draft genome sequence of Alcaligenes endophyticus type strain CCUG 75668T.</title>
        <authorList>
            <person name="Salva-Serra F."/>
            <person name="Duran R.E."/>
            <person name="Seeger M."/>
            <person name="Moore E.R.B."/>
            <person name="Jaen-Luchoro D."/>
        </authorList>
    </citation>
    <scope>NUCLEOTIDE SEQUENCE</scope>
    <source>
        <strain evidence="2">CCUG 75668</strain>
    </source>
</reference>
<proteinExistence type="predicted"/>
<evidence type="ECO:0000313" key="2">
    <source>
        <dbReference type="EMBL" id="MDN4121865.1"/>
    </source>
</evidence>
<dbReference type="PANTHER" id="PTHR38595:SF1">
    <property type="entry name" value="TYPE VI SECRETION SYSTEM COMPONENT TSSE1"/>
    <property type="match status" value="1"/>
</dbReference>
<keyword evidence="3" id="KW-1185">Reference proteome</keyword>
<accession>A0ABT8EL70</accession>
<dbReference type="InterPro" id="IPR007048">
    <property type="entry name" value="IraD/Gp25-like"/>
</dbReference>
<dbReference type="EMBL" id="JAJHNU010000003">
    <property type="protein sequence ID" value="MDN4121865.1"/>
    <property type="molecule type" value="Genomic_DNA"/>
</dbReference>
<dbReference type="PANTHER" id="PTHR38595">
    <property type="entry name" value="CYTOPLASMIC PROTEIN-RELATED"/>
    <property type="match status" value="1"/>
</dbReference>
<dbReference type="InterPro" id="IPR017737">
    <property type="entry name" value="TssE1-like"/>
</dbReference>
<dbReference type="NCBIfam" id="TIGR03357">
    <property type="entry name" value="VI_zyme"/>
    <property type="match status" value="1"/>
</dbReference>
<feature type="domain" description="IraD/Gp25-like" evidence="1">
    <location>
        <begin position="39"/>
        <end position="143"/>
    </location>
</feature>
<dbReference type="Proteomes" id="UP001168613">
    <property type="component" value="Unassembled WGS sequence"/>
</dbReference>